<evidence type="ECO:0000256" key="5">
    <source>
        <dbReference type="ARBA" id="ARBA00022771"/>
    </source>
</evidence>
<keyword evidence="6" id="KW-0862">Zinc</keyword>
<evidence type="ECO:0000256" key="8">
    <source>
        <dbReference type="ARBA" id="ARBA00023163"/>
    </source>
</evidence>
<feature type="domain" description="NF-X1-type" evidence="11">
    <location>
        <begin position="119"/>
        <end position="137"/>
    </location>
</feature>
<dbReference type="SUPFAM" id="SSF82708">
    <property type="entry name" value="R3H domain"/>
    <property type="match status" value="1"/>
</dbReference>
<dbReference type="WBParaSite" id="maker-unitig_45260-snap-gene-0.1-mRNA-1">
    <property type="protein sequence ID" value="maker-unitig_45260-snap-gene-0.1-mRNA-1"/>
    <property type="gene ID" value="maker-unitig_45260-snap-gene-0.1"/>
</dbReference>
<feature type="domain" description="NF-X1-type" evidence="11">
    <location>
        <begin position="230"/>
        <end position="249"/>
    </location>
</feature>
<sequence length="842" mass="90278">NQRERLILQLSSSSYECAICCHTVRAPRWPSGPATAATTSSTCSASRSGRSRSLAPGRRCRGSVQQALALPDLCQKGFETKCGFRYTCFCGKAKDPEFVPGECPHTCGQLCGKRRGELCEHPCNLPCHPGPCPPCQAFVTRRCYCGRVERRCQCCESVRCGQPCDKQLDCGQHTCAELCHQGDCPPCDKMFTVTCHCGKSEATQRPCADYHRRGGATFACQRVCGRQLGCGLHTCQLTCHPGACTACPRSPELAGTCPCGRATLMSLTGLADGGRKLCTDPLPACEATCGRVLHCDPQHSCLATCHDGDCPPCQLSTSVTCHCGRLTKEVPCVEATTKYRGPHADTLLCQRRLQKDAAICGELCCIQQDHPCPPDLLKAAAMRTPPVRGAVPPGPLPALPPHPAQPSVLPVRCSGHPASRALRCPAARLRLPVSAQQRPCGHPSLHECHLAGEPCPPCAYLISKRCQCGRSLRQNVPCHQTAVSCGIQCGRSLPCGHRCALLCHSGDCEAAAERQQQPACKQPCRQARQDCGHPCMLPCHHPEPCKQPPPCQEPVTLRCPCSRRIQEVPCHLTAQMGQCRLASDGGSGRRDGPAGELLWGLRVSRDALAYRELQTRGSLQCDAQCQLEKRNRQLAEALASKTDSNGSTAAAAGGGAVNLAPVYARTLLDLWKAYPSFAVMVESRLDETCSAVVSGRSQSRSTQFQAPNRDGRKFIYELAEVYGCEVQVTGAGSDASRTVTVTAKRGRARLPDRKLSAEAQRLFGIGGLQQQSASIVCCRGPSSRGAPGWRSRPAASQLTTLGRVATAYSRLPDQMDSMELGGSGGAAGSSATRIDYFDFTES</sequence>
<dbReference type="AlphaFoldDB" id="A0A1I8FSA0"/>
<protein>
    <submittedName>
        <fullName evidence="13">R3H domain-containing protein</fullName>
    </submittedName>
</protein>
<dbReference type="GO" id="GO:0000122">
    <property type="term" value="P:negative regulation of transcription by RNA polymerase II"/>
    <property type="evidence" value="ECO:0007669"/>
    <property type="project" value="TreeGrafter"/>
</dbReference>
<keyword evidence="9" id="KW-0539">Nucleus</keyword>
<comment type="similarity">
    <text evidence="2">Belongs to the NFX1 family.</text>
</comment>
<dbReference type="Proteomes" id="UP000095280">
    <property type="component" value="Unplaced"/>
</dbReference>
<evidence type="ECO:0000313" key="12">
    <source>
        <dbReference type="Proteomes" id="UP000095280"/>
    </source>
</evidence>
<keyword evidence="3" id="KW-0479">Metal-binding</keyword>
<feature type="domain" description="NF-X1-type" evidence="11">
    <location>
        <begin position="170"/>
        <end position="189"/>
    </location>
</feature>
<accession>A0A1I8FSA0</accession>
<dbReference type="InterPro" id="IPR034078">
    <property type="entry name" value="NFX1_fam"/>
</dbReference>
<evidence type="ECO:0000256" key="7">
    <source>
        <dbReference type="ARBA" id="ARBA00023015"/>
    </source>
</evidence>
<evidence type="ECO:0000259" key="11">
    <source>
        <dbReference type="SMART" id="SM00438"/>
    </source>
</evidence>
<reference evidence="13" key="1">
    <citation type="submission" date="2016-11" db="UniProtKB">
        <authorList>
            <consortium name="WormBaseParasite"/>
        </authorList>
    </citation>
    <scope>IDENTIFICATION</scope>
</reference>
<dbReference type="SMART" id="SM00438">
    <property type="entry name" value="ZnF_NFX"/>
    <property type="match status" value="7"/>
</dbReference>
<evidence type="ECO:0000256" key="10">
    <source>
        <dbReference type="SAM" id="MobiDB-lite"/>
    </source>
</evidence>
<dbReference type="GO" id="GO:0008270">
    <property type="term" value="F:zinc ion binding"/>
    <property type="evidence" value="ECO:0007669"/>
    <property type="project" value="UniProtKB-KW"/>
</dbReference>
<feature type="region of interest" description="Disordered" evidence="10">
    <location>
        <begin position="31"/>
        <end position="57"/>
    </location>
</feature>
<dbReference type="PANTHER" id="PTHR12360">
    <property type="entry name" value="NUCLEAR TRANSCRIPTION FACTOR, X-BOX BINDING 1 NFX1"/>
    <property type="match status" value="1"/>
</dbReference>
<evidence type="ECO:0000256" key="9">
    <source>
        <dbReference type="ARBA" id="ARBA00023242"/>
    </source>
</evidence>
<evidence type="ECO:0000256" key="2">
    <source>
        <dbReference type="ARBA" id="ARBA00007269"/>
    </source>
</evidence>
<evidence type="ECO:0000256" key="6">
    <source>
        <dbReference type="ARBA" id="ARBA00022833"/>
    </source>
</evidence>
<feature type="domain" description="NF-X1-type" evidence="11">
    <location>
        <begin position="531"/>
        <end position="553"/>
    </location>
</feature>
<dbReference type="CDD" id="cd06008">
    <property type="entry name" value="NF-X1-zinc-finger"/>
    <property type="match status" value="3"/>
</dbReference>
<dbReference type="InterPro" id="IPR036867">
    <property type="entry name" value="R3H_dom_sf"/>
</dbReference>
<keyword evidence="4" id="KW-0677">Repeat</keyword>
<keyword evidence="8" id="KW-0804">Transcription</keyword>
<evidence type="ECO:0000256" key="1">
    <source>
        <dbReference type="ARBA" id="ARBA00004123"/>
    </source>
</evidence>
<keyword evidence="7" id="KW-0805">Transcription regulation</keyword>
<feature type="domain" description="NF-X1-type" evidence="11">
    <location>
        <begin position="295"/>
        <end position="315"/>
    </location>
</feature>
<dbReference type="InterPro" id="IPR000967">
    <property type="entry name" value="Znf_NFX1"/>
</dbReference>
<keyword evidence="12" id="KW-1185">Reference proteome</keyword>
<dbReference type="GO" id="GO:0000981">
    <property type="term" value="F:DNA-binding transcription factor activity, RNA polymerase II-specific"/>
    <property type="evidence" value="ECO:0007669"/>
    <property type="project" value="TreeGrafter"/>
</dbReference>
<dbReference type="PANTHER" id="PTHR12360:SF12">
    <property type="entry name" value="TRANSCRIPTIONAL REPRESSOR NF-X1"/>
    <property type="match status" value="1"/>
</dbReference>
<feature type="domain" description="NF-X1-type" evidence="11">
    <location>
        <begin position="495"/>
        <end position="522"/>
    </location>
</feature>
<evidence type="ECO:0000256" key="3">
    <source>
        <dbReference type="ARBA" id="ARBA00022723"/>
    </source>
</evidence>
<evidence type="ECO:0000313" key="13">
    <source>
        <dbReference type="WBParaSite" id="maker-unitig_45260-snap-gene-0.1-mRNA-1"/>
    </source>
</evidence>
<organism evidence="12 13">
    <name type="scientific">Macrostomum lignano</name>
    <dbReference type="NCBI Taxonomy" id="282301"/>
    <lineage>
        <taxon>Eukaryota</taxon>
        <taxon>Metazoa</taxon>
        <taxon>Spiralia</taxon>
        <taxon>Lophotrochozoa</taxon>
        <taxon>Platyhelminthes</taxon>
        <taxon>Rhabditophora</taxon>
        <taxon>Macrostomorpha</taxon>
        <taxon>Macrostomida</taxon>
        <taxon>Macrostomidae</taxon>
        <taxon>Macrostomum</taxon>
    </lineage>
</organism>
<evidence type="ECO:0000256" key="4">
    <source>
        <dbReference type="ARBA" id="ARBA00022737"/>
    </source>
</evidence>
<dbReference type="GO" id="GO:0000977">
    <property type="term" value="F:RNA polymerase II transcription regulatory region sequence-specific DNA binding"/>
    <property type="evidence" value="ECO:0007669"/>
    <property type="project" value="TreeGrafter"/>
</dbReference>
<proteinExistence type="inferred from homology"/>
<dbReference type="Pfam" id="PF01422">
    <property type="entry name" value="zf-NF-X1"/>
    <property type="match status" value="5"/>
</dbReference>
<dbReference type="GO" id="GO:0005634">
    <property type="term" value="C:nucleus"/>
    <property type="evidence" value="ECO:0007669"/>
    <property type="project" value="UniProtKB-SubCell"/>
</dbReference>
<keyword evidence="5" id="KW-0863">Zinc-finger</keyword>
<comment type="subcellular location">
    <subcellularLocation>
        <location evidence="1">Nucleus</location>
    </subcellularLocation>
</comment>
<feature type="domain" description="NF-X1-type" evidence="11">
    <location>
        <begin position="440"/>
        <end position="460"/>
    </location>
</feature>
<name>A0A1I8FSA0_9PLAT</name>